<feature type="signal peptide" evidence="1">
    <location>
        <begin position="1"/>
        <end position="34"/>
    </location>
</feature>
<dbReference type="Pfam" id="PF00753">
    <property type="entry name" value="Lactamase_B"/>
    <property type="match status" value="1"/>
</dbReference>
<sequence>MASIHRPAAFGRRFAAMGLIMLAAVLLTAFTCNAAPATAPATAPAPVRPGTLVVTCLNIPDVQRGAGLLVVMQLPSGKVCLYDTGAAYPDRAAPDGWVGGANSGRDLVAPFLKKAGIKEIDTIFISHAHFDHFGGLLWLVDNIPIRRIVDSGYKFPAASPPAYTSELGQYEKLRETFQKRNAWQEAHTGDKIALDDALTVEVTAPPKEFFTQAYPEVRAKNDPPAHYLVNANSLGIRIKHGDVTFLLPGDIQAEDQVRSLLPSLPADALKCDILIAPGHGLHATKEFAEAARPKVTFCSVFPRYARGLPAWKVYGAVGSQVYATGIHGWLRATSDGKKYEIEVESPQAKR</sequence>
<dbReference type="SMART" id="SM00849">
    <property type="entry name" value="Lactamase_B"/>
    <property type="match status" value="1"/>
</dbReference>
<protein>
    <submittedName>
        <fullName evidence="3">MBL fold metallo-hydrolase</fullName>
    </submittedName>
</protein>
<keyword evidence="1" id="KW-0732">Signal</keyword>
<reference evidence="3 4" key="1">
    <citation type="submission" date="2020-10" db="EMBL/GenBank/DDBJ databases">
        <title>Wide distribution of Phycisphaera-like planctomycetes from WD2101 soil group in peatlands and genome analysis of the first cultivated representative.</title>
        <authorList>
            <person name="Dedysh S.N."/>
            <person name="Beletsky A.V."/>
            <person name="Ivanova A."/>
            <person name="Kulichevskaya I.S."/>
            <person name="Suzina N.E."/>
            <person name="Philippov D.A."/>
            <person name="Rakitin A.L."/>
            <person name="Mardanov A.V."/>
            <person name="Ravin N.V."/>
        </authorList>
    </citation>
    <scope>NUCLEOTIDE SEQUENCE [LARGE SCALE GENOMIC DNA]</scope>
    <source>
        <strain evidence="3 4">M1803</strain>
    </source>
</reference>
<dbReference type="InterPro" id="IPR001279">
    <property type="entry name" value="Metallo-B-lactamas"/>
</dbReference>
<dbReference type="InterPro" id="IPR036866">
    <property type="entry name" value="RibonucZ/Hydroxyglut_hydro"/>
</dbReference>
<proteinExistence type="predicted"/>
<gene>
    <name evidence="3" type="ORF">IPV69_24935</name>
</gene>
<evidence type="ECO:0000259" key="2">
    <source>
        <dbReference type="SMART" id="SM00849"/>
    </source>
</evidence>
<dbReference type="PANTHER" id="PTHR30619">
    <property type="entry name" value="DNA INTERNALIZATION/COMPETENCE PROTEIN COMEC/REC2"/>
    <property type="match status" value="1"/>
</dbReference>
<dbReference type="SUPFAM" id="SSF56281">
    <property type="entry name" value="Metallo-hydrolase/oxidoreductase"/>
    <property type="match status" value="1"/>
</dbReference>
<organism evidence="3 4">
    <name type="scientific">Humisphaera borealis</name>
    <dbReference type="NCBI Taxonomy" id="2807512"/>
    <lineage>
        <taxon>Bacteria</taxon>
        <taxon>Pseudomonadati</taxon>
        <taxon>Planctomycetota</taxon>
        <taxon>Phycisphaerae</taxon>
        <taxon>Tepidisphaerales</taxon>
        <taxon>Tepidisphaeraceae</taxon>
        <taxon>Humisphaera</taxon>
    </lineage>
</organism>
<dbReference type="EMBL" id="CP063458">
    <property type="protein sequence ID" value="QOV89407.1"/>
    <property type="molecule type" value="Genomic_DNA"/>
</dbReference>
<evidence type="ECO:0000256" key="1">
    <source>
        <dbReference type="SAM" id="SignalP"/>
    </source>
</evidence>
<dbReference type="InterPro" id="IPR035681">
    <property type="entry name" value="ComA-like_MBL"/>
</dbReference>
<evidence type="ECO:0000313" key="4">
    <source>
        <dbReference type="Proteomes" id="UP000593765"/>
    </source>
</evidence>
<accession>A0A7M2WV23</accession>
<dbReference type="Gene3D" id="3.60.15.10">
    <property type="entry name" value="Ribonuclease Z/Hydroxyacylglutathione hydrolase-like"/>
    <property type="match status" value="1"/>
</dbReference>
<dbReference type="InterPro" id="IPR052159">
    <property type="entry name" value="Competence_DNA_uptake"/>
</dbReference>
<evidence type="ECO:0000313" key="3">
    <source>
        <dbReference type="EMBL" id="QOV89407.1"/>
    </source>
</evidence>
<name>A0A7M2WV23_9BACT</name>
<dbReference type="PANTHER" id="PTHR30619:SF1">
    <property type="entry name" value="RECOMBINATION PROTEIN 2"/>
    <property type="match status" value="1"/>
</dbReference>
<feature type="domain" description="Metallo-beta-lactamase" evidence="2">
    <location>
        <begin position="66"/>
        <end position="279"/>
    </location>
</feature>
<keyword evidence="4" id="KW-1185">Reference proteome</keyword>
<dbReference type="AlphaFoldDB" id="A0A7M2WV23"/>
<dbReference type="RefSeq" id="WP_206292445.1">
    <property type="nucleotide sequence ID" value="NZ_CP063458.1"/>
</dbReference>
<feature type="chain" id="PRO_5034760494" evidence="1">
    <location>
        <begin position="35"/>
        <end position="350"/>
    </location>
</feature>
<dbReference type="KEGG" id="hbs:IPV69_24935"/>
<dbReference type="CDD" id="cd07731">
    <property type="entry name" value="ComA-like_MBL-fold"/>
    <property type="match status" value="1"/>
</dbReference>
<dbReference type="Proteomes" id="UP000593765">
    <property type="component" value="Chromosome"/>
</dbReference>